<dbReference type="AlphaFoldDB" id="A0A9P5YPI5"/>
<dbReference type="Proteomes" id="UP000807469">
    <property type="component" value="Unassembled WGS sequence"/>
</dbReference>
<gene>
    <name evidence="1" type="ORF">BDN70DRAFT_887107</name>
</gene>
<evidence type="ECO:0000313" key="1">
    <source>
        <dbReference type="EMBL" id="KAF9472350.1"/>
    </source>
</evidence>
<reference evidence="1" key="1">
    <citation type="submission" date="2020-11" db="EMBL/GenBank/DDBJ databases">
        <authorList>
            <consortium name="DOE Joint Genome Institute"/>
            <person name="Ahrendt S."/>
            <person name="Riley R."/>
            <person name="Andreopoulos W."/>
            <person name="Labutti K."/>
            <person name="Pangilinan J."/>
            <person name="Ruiz-Duenas F.J."/>
            <person name="Barrasa J.M."/>
            <person name="Sanchez-Garcia M."/>
            <person name="Camarero S."/>
            <person name="Miyauchi S."/>
            <person name="Serrano A."/>
            <person name="Linde D."/>
            <person name="Babiker R."/>
            <person name="Drula E."/>
            <person name="Ayuso-Fernandez I."/>
            <person name="Pacheco R."/>
            <person name="Padilla G."/>
            <person name="Ferreira P."/>
            <person name="Barriuso J."/>
            <person name="Kellner H."/>
            <person name="Castanera R."/>
            <person name="Alfaro M."/>
            <person name="Ramirez L."/>
            <person name="Pisabarro A.G."/>
            <person name="Kuo A."/>
            <person name="Tritt A."/>
            <person name="Lipzen A."/>
            <person name="He G."/>
            <person name="Yan M."/>
            <person name="Ng V."/>
            <person name="Cullen D."/>
            <person name="Martin F."/>
            <person name="Rosso M.-N."/>
            <person name="Henrissat B."/>
            <person name="Hibbett D."/>
            <person name="Martinez A.T."/>
            <person name="Grigoriev I.V."/>
        </authorList>
    </citation>
    <scope>NUCLEOTIDE SEQUENCE</scope>
    <source>
        <strain evidence="1">CIRM-BRFM 674</strain>
    </source>
</reference>
<proteinExistence type="predicted"/>
<comment type="caution">
    <text evidence="1">The sequence shown here is derived from an EMBL/GenBank/DDBJ whole genome shotgun (WGS) entry which is preliminary data.</text>
</comment>
<sequence>MRFLNLLPLNLPNEITWWIFRAPNSPTTRPNAFSPVIKCTDRNAMRVARLPPSLLPSFPPYCLSLVPVPLFPFIGSSRIWPQYDGTSGAVHCLRCSCSAIVSFVHICTSVDNGVLMEGLW</sequence>
<evidence type="ECO:0000313" key="2">
    <source>
        <dbReference type="Proteomes" id="UP000807469"/>
    </source>
</evidence>
<dbReference type="EMBL" id="MU155546">
    <property type="protein sequence ID" value="KAF9472350.1"/>
    <property type="molecule type" value="Genomic_DNA"/>
</dbReference>
<accession>A0A9P5YPI5</accession>
<organism evidence="1 2">
    <name type="scientific">Pholiota conissans</name>
    <dbReference type="NCBI Taxonomy" id="109636"/>
    <lineage>
        <taxon>Eukaryota</taxon>
        <taxon>Fungi</taxon>
        <taxon>Dikarya</taxon>
        <taxon>Basidiomycota</taxon>
        <taxon>Agaricomycotina</taxon>
        <taxon>Agaricomycetes</taxon>
        <taxon>Agaricomycetidae</taxon>
        <taxon>Agaricales</taxon>
        <taxon>Agaricineae</taxon>
        <taxon>Strophariaceae</taxon>
        <taxon>Pholiota</taxon>
    </lineage>
</organism>
<protein>
    <submittedName>
        <fullName evidence="1">Uncharacterized protein</fullName>
    </submittedName>
</protein>
<keyword evidence="2" id="KW-1185">Reference proteome</keyword>
<name>A0A9P5YPI5_9AGAR</name>